<dbReference type="InParanoid" id="A0A0V0QTV3"/>
<organism evidence="1 2">
    <name type="scientific">Pseudocohnilembus persalinus</name>
    <name type="common">Ciliate</name>
    <dbReference type="NCBI Taxonomy" id="266149"/>
    <lineage>
        <taxon>Eukaryota</taxon>
        <taxon>Sar</taxon>
        <taxon>Alveolata</taxon>
        <taxon>Ciliophora</taxon>
        <taxon>Intramacronucleata</taxon>
        <taxon>Oligohymenophorea</taxon>
        <taxon>Scuticociliatia</taxon>
        <taxon>Philasterida</taxon>
        <taxon>Pseudocohnilembidae</taxon>
        <taxon>Pseudocohnilembus</taxon>
    </lineage>
</organism>
<evidence type="ECO:0000313" key="2">
    <source>
        <dbReference type="Proteomes" id="UP000054937"/>
    </source>
</evidence>
<keyword evidence="2" id="KW-1185">Reference proteome</keyword>
<protein>
    <submittedName>
        <fullName evidence="1">Uncharacterized protein</fullName>
    </submittedName>
</protein>
<sequence length="478" mass="56803">MYDLICEFLPFQCQLNLNSQNDNSKQDFVFDFESTAESYDNQSFTLNNFNSIENDDQQFHYNCNKQSIQHINYINSDKLSFQNNTMKFNQKNDFLYLNFGNNISDNEYQQISLPTVINNISQIQSPTMKKTGTFKTLDNFCQCTPYQNNHLEKQKFQNNKQQNDYSFSFDEENIEEESQESTQNYNNGLQIKNKQLRIQNFLQQFENNSIKLKNDEQSIQSLSNKFFESQKMPLYLDNKISQVDEILDTETDNFIISDNENGINQLSVYGKNSFAKFIEQKYQSQDVNYVLNREERQKLYSSGIQIPERAQKDMSNNLIKDQQIQVKSDYCKLRNKNQEVDDQDIQILNQNLFATSQNLNPNSEMFSQFNEQKNENQIISCDNQQNQLINGKYNNLMNIIKEQQNIKRLGQHHIVNPQIRINDINKRQMKPRMITLNQFKNNNLNRITQQTDQKFDKKQNVSNYIQKLRQSQQMQQFE</sequence>
<reference evidence="1 2" key="1">
    <citation type="journal article" date="2015" name="Sci. Rep.">
        <title>Genome of the facultative scuticociliatosis pathogen Pseudocohnilembus persalinus provides insight into its virulence through horizontal gene transfer.</title>
        <authorList>
            <person name="Xiong J."/>
            <person name="Wang G."/>
            <person name="Cheng J."/>
            <person name="Tian M."/>
            <person name="Pan X."/>
            <person name="Warren A."/>
            <person name="Jiang C."/>
            <person name="Yuan D."/>
            <person name="Miao W."/>
        </authorList>
    </citation>
    <scope>NUCLEOTIDE SEQUENCE [LARGE SCALE GENOMIC DNA]</scope>
    <source>
        <strain evidence="1">36N120E</strain>
    </source>
</reference>
<comment type="caution">
    <text evidence="1">The sequence shown here is derived from an EMBL/GenBank/DDBJ whole genome shotgun (WGS) entry which is preliminary data.</text>
</comment>
<gene>
    <name evidence="1" type="ORF">PPERSA_09767</name>
</gene>
<dbReference type="Proteomes" id="UP000054937">
    <property type="component" value="Unassembled WGS sequence"/>
</dbReference>
<evidence type="ECO:0000313" key="1">
    <source>
        <dbReference type="EMBL" id="KRX05627.1"/>
    </source>
</evidence>
<name>A0A0V0QTV3_PSEPJ</name>
<dbReference type="AlphaFoldDB" id="A0A0V0QTV3"/>
<dbReference type="EMBL" id="LDAU01000105">
    <property type="protein sequence ID" value="KRX05627.1"/>
    <property type="molecule type" value="Genomic_DNA"/>
</dbReference>
<accession>A0A0V0QTV3</accession>
<proteinExistence type="predicted"/>